<proteinExistence type="predicted"/>
<evidence type="ECO:0000313" key="2">
    <source>
        <dbReference type="Proteomes" id="UP001154282"/>
    </source>
</evidence>
<organism evidence="1 2">
    <name type="scientific">Linum tenue</name>
    <dbReference type="NCBI Taxonomy" id="586396"/>
    <lineage>
        <taxon>Eukaryota</taxon>
        <taxon>Viridiplantae</taxon>
        <taxon>Streptophyta</taxon>
        <taxon>Embryophyta</taxon>
        <taxon>Tracheophyta</taxon>
        <taxon>Spermatophyta</taxon>
        <taxon>Magnoliopsida</taxon>
        <taxon>eudicotyledons</taxon>
        <taxon>Gunneridae</taxon>
        <taxon>Pentapetalae</taxon>
        <taxon>rosids</taxon>
        <taxon>fabids</taxon>
        <taxon>Malpighiales</taxon>
        <taxon>Linaceae</taxon>
        <taxon>Linum</taxon>
    </lineage>
</organism>
<reference evidence="1" key="1">
    <citation type="submission" date="2022-08" db="EMBL/GenBank/DDBJ databases">
        <authorList>
            <person name="Gutierrez-Valencia J."/>
        </authorList>
    </citation>
    <scope>NUCLEOTIDE SEQUENCE</scope>
</reference>
<evidence type="ECO:0000313" key="1">
    <source>
        <dbReference type="EMBL" id="CAI0391250.1"/>
    </source>
</evidence>
<comment type="caution">
    <text evidence="1">The sequence shown here is derived from an EMBL/GenBank/DDBJ whole genome shotgun (WGS) entry which is preliminary data.</text>
</comment>
<sequence length="60" mass="7179">MQVVFWVVLASNGDPKKIKSVKSRTIDHDLTNCFRSRLCSFWKKFDDSKRSQRYQITRNL</sequence>
<name>A0AAV0I4V4_9ROSI</name>
<gene>
    <name evidence="1" type="ORF">LITE_LOCUS7079</name>
</gene>
<dbReference type="AlphaFoldDB" id="A0AAV0I4V4"/>
<dbReference type="EMBL" id="CAMGYJ010000003">
    <property type="protein sequence ID" value="CAI0391250.1"/>
    <property type="molecule type" value="Genomic_DNA"/>
</dbReference>
<protein>
    <submittedName>
        <fullName evidence="1">Uncharacterized protein</fullName>
    </submittedName>
</protein>
<accession>A0AAV0I4V4</accession>
<keyword evidence="2" id="KW-1185">Reference proteome</keyword>
<dbReference type="Proteomes" id="UP001154282">
    <property type="component" value="Unassembled WGS sequence"/>
</dbReference>